<dbReference type="SUPFAM" id="SSF68906">
    <property type="entry name" value="SAP domain"/>
    <property type="match status" value="1"/>
</dbReference>
<evidence type="ECO:0000313" key="5">
    <source>
        <dbReference type="Proteomes" id="UP001218218"/>
    </source>
</evidence>
<dbReference type="AlphaFoldDB" id="A0AAD6ZHJ7"/>
<name>A0AAD6ZHJ7_9AGAR</name>
<evidence type="ECO:0000313" key="4">
    <source>
        <dbReference type="EMBL" id="KAJ7323301.1"/>
    </source>
</evidence>
<feature type="domain" description="SAP" evidence="3">
    <location>
        <begin position="170"/>
        <end position="204"/>
    </location>
</feature>
<dbReference type="Proteomes" id="UP001218218">
    <property type="component" value="Unassembled WGS sequence"/>
</dbReference>
<dbReference type="Gene3D" id="1.10.720.30">
    <property type="entry name" value="SAP domain"/>
    <property type="match status" value="1"/>
</dbReference>
<gene>
    <name evidence="4" type="ORF">DFH08DRAFT_1029660</name>
</gene>
<evidence type="ECO:0000256" key="2">
    <source>
        <dbReference type="SAM" id="Phobius"/>
    </source>
</evidence>
<keyword evidence="2" id="KW-1133">Transmembrane helix</keyword>
<evidence type="ECO:0000256" key="1">
    <source>
        <dbReference type="SAM" id="MobiDB-lite"/>
    </source>
</evidence>
<proteinExistence type="predicted"/>
<dbReference type="PROSITE" id="PS50800">
    <property type="entry name" value="SAP"/>
    <property type="match status" value="1"/>
</dbReference>
<evidence type="ECO:0000259" key="3">
    <source>
        <dbReference type="PROSITE" id="PS50800"/>
    </source>
</evidence>
<organism evidence="4 5">
    <name type="scientific">Mycena albidolilacea</name>
    <dbReference type="NCBI Taxonomy" id="1033008"/>
    <lineage>
        <taxon>Eukaryota</taxon>
        <taxon>Fungi</taxon>
        <taxon>Dikarya</taxon>
        <taxon>Basidiomycota</taxon>
        <taxon>Agaricomycotina</taxon>
        <taxon>Agaricomycetes</taxon>
        <taxon>Agaricomycetidae</taxon>
        <taxon>Agaricales</taxon>
        <taxon>Marasmiineae</taxon>
        <taxon>Mycenaceae</taxon>
        <taxon>Mycena</taxon>
    </lineage>
</organism>
<protein>
    <recommendedName>
        <fullName evidence="3">SAP domain-containing protein</fullName>
    </recommendedName>
</protein>
<keyword evidence="2" id="KW-0812">Transmembrane</keyword>
<sequence>MDITWYDVVGWFKKSRENPKTGVCSSIHRKVPPCSLRKDIPSRRHLPFDAVDGTNWVSLKNWLWPDNSVGRTSTDSLGRSVVASIVAAVLVAVGAASRSINSRIIDLLDNPPSAAYALLLVLCLLPVLDFGAALALLLPGSALSILVAKAAEQDVQSFPTKAGGTEQRTLTGKKMEELKEMCRDYGLFVSGTKPVLLTRLREFSNKFYRDPTSCDLSVVKRRTKKGPRDDPKKSQPKQSANRRAAIIDTERVTERSKDTRTVDEIQDLMAWADHTVVRLAYKPPKPQILPEPSSQVPDCSLHDRIQLMDDQLAAITTSRSSALAQWTPVSPAPVAPAEYIVYDHTTESV</sequence>
<keyword evidence="2" id="KW-0472">Membrane</keyword>
<dbReference type="InterPro" id="IPR003034">
    <property type="entry name" value="SAP_dom"/>
</dbReference>
<accession>A0AAD6ZHJ7</accession>
<dbReference type="InterPro" id="IPR036361">
    <property type="entry name" value="SAP_dom_sf"/>
</dbReference>
<feature type="region of interest" description="Disordered" evidence="1">
    <location>
        <begin position="218"/>
        <end position="243"/>
    </location>
</feature>
<comment type="caution">
    <text evidence="4">The sequence shown here is derived from an EMBL/GenBank/DDBJ whole genome shotgun (WGS) entry which is preliminary data.</text>
</comment>
<keyword evidence="5" id="KW-1185">Reference proteome</keyword>
<feature type="transmembrane region" description="Helical" evidence="2">
    <location>
        <begin position="116"/>
        <end position="138"/>
    </location>
</feature>
<feature type="transmembrane region" description="Helical" evidence="2">
    <location>
        <begin position="77"/>
        <end position="96"/>
    </location>
</feature>
<reference evidence="4" key="1">
    <citation type="submission" date="2023-03" db="EMBL/GenBank/DDBJ databases">
        <title>Massive genome expansion in bonnet fungi (Mycena s.s.) driven by repeated elements and novel gene families across ecological guilds.</title>
        <authorList>
            <consortium name="Lawrence Berkeley National Laboratory"/>
            <person name="Harder C.B."/>
            <person name="Miyauchi S."/>
            <person name="Viragh M."/>
            <person name="Kuo A."/>
            <person name="Thoen E."/>
            <person name="Andreopoulos B."/>
            <person name="Lu D."/>
            <person name="Skrede I."/>
            <person name="Drula E."/>
            <person name="Henrissat B."/>
            <person name="Morin E."/>
            <person name="Kohler A."/>
            <person name="Barry K."/>
            <person name="LaButti K."/>
            <person name="Morin E."/>
            <person name="Salamov A."/>
            <person name="Lipzen A."/>
            <person name="Mereny Z."/>
            <person name="Hegedus B."/>
            <person name="Baldrian P."/>
            <person name="Stursova M."/>
            <person name="Weitz H."/>
            <person name="Taylor A."/>
            <person name="Grigoriev I.V."/>
            <person name="Nagy L.G."/>
            <person name="Martin F."/>
            <person name="Kauserud H."/>
        </authorList>
    </citation>
    <scope>NUCLEOTIDE SEQUENCE</scope>
    <source>
        <strain evidence="4">CBHHK002</strain>
    </source>
</reference>
<dbReference type="EMBL" id="JARIHO010000047">
    <property type="protein sequence ID" value="KAJ7323301.1"/>
    <property type="molecule type" value="Genomic_DNA"/>
</dbReference>
<dbReference type="Pfam" id="PF02037">
    <property type="entry name" value="SAP"/>
    <property type="match status" value="1"/>
</dbReference>